<evidence type="ECO:0000259" key="10">
    <source>
        <dbReference type="PROSITE" id="PS51371"/>
    </source>
</evidence>
<dbReference type="AlphaFoldDB" id="A0A847UCX9"/>
<dbReference type="InterPro" id="IPR044751">
    <property type="entry name" value="Ion_transp-like_CBS"/>
</dbReference>
<dbReference type="Gene3D" id="3.30.465.10">
    <property type="match status" value="1"/>
</dbReference>
<dbReference type="Gene3D" id="3.10.580.10">
    <property type="entry name" value="CBS-domain"/>
    <property type="match status" value="1"/>
</dbReference>
<dbReference type="FunFam" id="3.10.580.10:FF:000002">
    <property type="entry name" value="Magnesium/cobalt efflux protein CorC"/>
    <property type="match status" value="1"/>
</dbReference>
<proteinExistence type="predicted"/>
<dbReference type="Pfam" id="PF01595">
    <property type="entry name" value="CNNM"/>
    <property type="match status" value="1"/>
</dbReference>
<dbReference type="Pfam" id="PF03471">
    <property type="entry name" value="CorC_HlyC"/>
    <property type="match status" value="1"/>
</dbReference>
<organism evidence="12 13">
    <name type="scientific">Halomicrobium mukohataei</name>
    <dbReference type="NCBI Taxonomy" id="57705"/>
    <lineage>
        <taxon>Archaea</taxon>
        <taxon>Methanobacteriati</taxon>
        <taxon>Methanobacteriota</taxon>
        <taxon>Stenosarchaea group</taxon>
        <taxon>Halobacteria</taxon>
        <taxon>Halobacteriales</taxon>
        <taxon>Haloarculaceae</taxon>
        <taxon>Halomicrobium</taxon>
    </lineage>
</organism>
<keyword evidence="2" id="KW-1003">Cell membrane</keyword>
<dbReference type="OrthoDB" id="53218at2157"/>
<comment type="caution">
    <text evidence="12">The sequence shown here is derived from an EMBL/GenBank/DDBJ whole genome shotgun (WGS) entry which is preliminary data.</text>
</comment>
<dbReference type="GO" id="GO:0050660">
    <property type="term" value="F:flavin adenine dinucleotide binding"/>
    <property type="evidence" value="ECO:0007669"/>
    <property type="project" value="InterPro"/>
</dbReference>
<dbReference type="CDD" id="cd04590">
    <property type="entry name" value="CBS_pair_CorC_HlyC_assoc"/>
    <property type="match status" value="1"/>
</dbReference>
<evidence type="ECO:0000256" key="8">
    <source>
        <dbReference type="PROSITE-ProRule" id="PRU00703"/>
    </source>
</evidence>
<dbReference type="InterPro" id="IPR036318">
    <property type="entry name" value="FAD-bd_PCMH-like_sf"/>
</dbReference>
<feature type="domain" description="CBS" evidence="10">
    <location>
        <begin position="224"/>
        <end position="282"/>
    </location>
</feature>
<keyword evidence="6 8" id="KW-0129">CBS domain</keyword>
<feature type="transmembrane region" description="Helical" evidence="9">
    <location>
        <begin position="6"/>
        <end position="26"/>
    </location>
</feature>
<dbReference type="SUPFAM" id="SSF54631">
    <property type="entry name" value="CBS-domain pair"/>
    <property type="match status" value="1"/>
</dbReference>
<dbReference type="PANTHER" id="PTHR43099">
    <property type="entry name" value="UPF0053 PROTEIN YRKA"/>
    <property type="match status" value="1"/>
</dbReference>
<reference evidence="12" key="1">
    <citation type="submission" date="2019-12" db="EMBL/GenBank/DDBJ databases">
        <title>Whole-genome sequence of Halomicrobium mukohataei pws1.</title>
        <authorList>
            <person name="Verma D.K."/>
            <person name="Gopal K."/>
            <person name="Prasad E.S."/>
        </authorList>
    </citation>
    <scope>NUCLEOTIDE SEQUENCE</scope>
    <source>
        <strain evidence="12">Pws1</strain>
    </source>
</reference>
<keyword evidence="4" id="KW-0677">Repeat</keyword>
<dbReference type="PROSITE" id="PS51371">
    <property type="entry name" value="CBS"/>
    <property type="match status" value="2"/>
</dbReference>
<evidence type="ECO:0000256" key="9">
    <source>
        <dbReference type="SAM" id="Phobius"/>
    </source>
</evidence>
<dbReference type="InterPro" id="IPR000644">
    <property type="entry name" value="CBS_dom"/>
</dbReference>
<evidence type="ECO:0000256" key="2">
    <source>
        <dbReference type="ARBA" id="ARBA00022475"/>
    </source>
</evidence>
<evidence type="ECO:0000256" key="1">
    <source>
        <dbReference type="ARBA" id="ARBA00004651"/>
    </source>
</evidence>
<dbReference type="RefSeq" id="WP_170093107.1">
    <property type="nucleotide sequence ID" value="NZ_WOYG01000001.1"/>
</dbReference>
<keyword evidence="3 9" id="KW-0812">Transmembrane</keyword>
<dbReference type="Proteomes" id="UP000608662">
    <property type="component" value="Unassembled WGS sequence"/>
</dbReference>
<evidence type="ECO:0000313" key="12">
    <source>
        <dbReference type="EMBL" id="NLV09204.1"/>
    </source>
</evidence>
<feature type="transmembrane region" description="Helical" evidence="9">
    <location>
        <begin position="102"/>
        <end position="126"/>
    </location>
</feature>
<dbReference type="PANTHER" id="PTHR43099:SF5">
    <property type="entry name" value="HLYC_CORC FAMILY TRANSPORTER"/>
    <property type="match status" value="1"/>
</dbReference>
<dbReference type="SUPFAM" id="SSF56176">
    <property type="entry name" value="FAD-binding/transporter-associated domain-like"/>
    <property type="match status" value="1"/>
</dbReference>
<evidence type="ECO:0000256" key="4">
    <source>
        <dbReference type="ARBA" id="ARBA00022737"/>
    </source>
</evidence>
<evidence type="ECO:0000256" key="6">
    <source>
        <dbReference type="ARBA" id="ARBA00023122"/>
    </source>
</evidence>
<comment type="subcellular location">
    <subcellularLocation>
        <location evidence="1">Cell membrane</location>
        <topology evidence="1">Multi-pass membrane protein</topology>
    </subcellularLocation>
</comment>
<keyword evidence="5 9" id="KW-1133">Transmembrane helix</keyword>
<feature type="domain" description="CNNM transmembrane" evidence="11">
    <location>
        <begin position="3"/>
        <end position="205"/>
    </location>
</feature>
<dbReference type="SMART" id="SM01091">
    <property type="entry name" value="CorC_HlyC"/>
    <property type="match status" value="1"/>
</dbReference>
<dbReference type="InterPro" id="IPR002550">
    <property type="entry name" value="CNNM"/>
</dbReference>
<dbReference type="EMBL" id="WOYG01000001">
    <property type="protein sequence ID" value="NLV09204.1"/>
    <property type="molecule type" value="Genomic_DNA"/>
</dbReference>
<evidence type="ECO:0000259" key="11">
    <source>
        <dbReference type="PROSITE" id="PS51846"/>
    </source>
</evidence>
<keyword evidence="7 9" id="KW-0472">Membrane</keyword>
<accession>A0A847UCX9</accession>
<dbReference type="GeneID" id="94359811"/>
<evidence type="ECO:0000256" key="7">
    <source>
        <dbReference type="ARBA" id="ARBA00023136"/>
    </source>
</evidence>
<evidence type="ECO:0000256" key="5">
    <source>
        <dbReference type="ARBA" id="ARBA00022989"/>
    </source>
</evidence>
<dbReference type="GO" id="GO:0005886">
    <property type="term" value="C:plasma membrane"/>
    <property type="evidence" value="ECO:0007669"/>
    <property type="project" value="UniProtKB-SubCell"/>
</dbReference>
<dbReference type="Pfam" id="PF00571">
    <property type="entry name" value="CBS"/>
    <property type="match status" value="1"/>
</dbReference>
<feature type="domain" description="CBS" evidence="10">
    <location>
        <begin position="289"/>
        <end position="349"/>
    </location>
</feature>
<dbReference type="InterPro" id="IPR046342">
    <property type="entry name" value="CBS_dom_sf"/>
</dbReference>
<protein>
    <submittedName>
        <fullName evidence="12">DUF21 domain-containing protein</fullName>
    </submittedName>
</protein>
<dbReference type="PROSITE" id="PS51846">
    <property type="entry name" value="CNNM"/>
    <property type="match status" value="1"/>
</dbReference>
<dbReference type="InterPro" id="IPR005170">
    <property type="entry name" value="Transptr-assoc_dom"/>
</dbReference>
<dbReference type="SMART" id="SM00116">
    <property type="entry name" value="CBS"/>
    <property type="match status" value="2"/>
</dbReference>
<dbReference type="InterPro" id="IPR051676">
    <property type="entry name" value="UPF0053_domain"/>
</dbReference>
<evidence type="ECO:0000313" key="13">
    <source>
        <dbReference type="Proteomes" id="UP000608662"/>
    </source>
</evidence>
<feature type="transmembrane region" description="Helical" evidence="9">
    <location>
        <begin position="138"/>
        <end position="160"/>
    </location>
</feature>
<dbReference type="InterPro" id="IPR016169">
    <property type="entry name" value="FAD-bd_PCMH_sub2"/>
</dbReference>
<name>A0A847UCX9_9EURY</name>
<gene>
    <name evidence="12" type="ORF">GOC74_04580</name>
</gene>
<evidence type="ECO:0000256" key="3">
    <source>
        <dbReference type="ARBA" id="ARBA00022692"/>
    </source>
</evidence>
<sequence length="438" mass="47411">MTDIALSLGGIALALFLVLLNGFFVASEFAFVRIRATSVEQLVEEGAAGAGVLDDVMDHLDDYLATTQLGITVASLGLGWVGEPAIADLLEPVLAPILPPSLLHAVAFAVGFTVITFLHVVFGELAPKTLAIADAEKISLLVAAPMKFFFYLFYPGIVVFNGTANYFTQLIGVEPASESEETLEEEEILRVLNRSGQAGHVDASEVEMIQRVFEFDDRSVREVMVPRPDVISVPAAMPVAELRSVVLDAGHTRYPVVDEDDDVVGFVDAKDVLRVIETGDESSATAGDIARDLPLVPESTRIDELLGEFQDQQRQMAVVIDEWGAFEGIATVEDVLETLVGDIQDNFDTDERELSIEHRDDGSYRVGGSVPLSAVNQELDSDFQSDAFETIGGLVLDRLGRAPEADDEIEADGYRISVLRVDGARIAAVELWPSQSAE</sequence>